<reference evidence="15 16" key="1">
    <citation type="submission" date="2020-08" db="EMBL/GenBank/DDBJ databases">
        <title>Acidobacteriota in marine sediments use diverse sulfur dissimilation pathways.</title>
        <authorList>
            <person name="Wasmund K."/>
        </authorList>
    </citation>
    <scope>NUCLEOTIDE SEQUENCE [LARGE SCALE GENOMIC DNA]</scope>
    <source>
        <strain evidence="15">MAG AM4</strain>
    </source>
</reference>
<feature type="domain" description="DNA polymerase III beta sliding clamp central" evidence="13">
    <location>
        <begin position="128"/>
        <end position="244"/>
    </location>
</feature>
<dbReference type="CDD" id="cd00140">
    <property type="entry name" value="beta_clamp"/>
    <property type="match status" value="1"/>
</dbReference>
<dbReference type="InterPro" id="IPR022634">
    <property type="entry name" value="DNA_polIII_beta_N"/>
</dbReference>
<dbReference type="InterPro" id="IPR046938">
    <property type="entry name" value="DNA_clamp_sf"/>
</dbReference>
<dbReference type="PANTHER" id="PTHR30478:SF0">
    <property type="entry name" value="BETA SLIDING CLAMP"/>
    <property type="match status" value="1"/>
</dbReference>
<evidence type="ECO:0000256" key="3">
    <source>
        <dbReference type="ARBA" id="ARBA00021035"/>
    </source>
</evidence>
<dbReference type="GO" id="GO:0006271">
    <property type="term" value="P:DNA strand elongation involved in DNA replication"/>
    <property type="evidence" value="ECO:0007669"/>
    <property type="project" value="TreeGrafter"/>
</dbReference>
<comment type="subunit">
    <text evidence="10">Forms a ring-shaped head-to-tail homodimer around DNA.</text>
</comment>
<dbReference type="Gene3D" id="3.70.10.10">
    <property type="match status" value="1"/>
</dbReference>
<evidence type="ECO:0000256" key="9">
    <source>
        <dbReference type="ARBA" id="ARBA00023125"/>
    </source>
</evidence>
<accession>A0A8J7C1T8</accession>
<dbReference type="GO" id="GO:0009360">
    <property type="term" value="C:DNA polymerase III complex"/>
    <property type="evidence" value="ECO:0007669"/>
    <property type="project" value="InterPro"/>
</dbReference>
<keyword evidence="7 10" id="KW-0235">DNA replication</keyword>
<evidence type="ECO:0000256" key="4">
    <source>
        <dbReference type="ARBA" id="ARBA00022490"/>
    </source>
</evidence>
<dbReference type="GO" id="GO:0003887">
    <property type="term" value="F:DNA-directed DNA polymerase activity"/>
    <property type="evidence" value="ECO:0007669"/>
    <property type="project" value="UniProtKB-UniRule"/>
</dbReference>
<dbReference type="NCBIfam" id="TIGR00663">
    <property type="entry name" value="dnan"/>
    <property type="match status" value="1"/>
</dbReference>
<comment type="function">
    <text evidence="10">Confers DNA tethering and processivity to DNA polymerases and other proteins. Acts as a clamp, forming a ring around DNA (a reaction catalyzed by the clamp-loading complex) which diffuses in an ATP-independent manner freely and bidirectionally along dsDNA. Initially characterized for its ability to contact the catalytic subunit of DNA polymerase III (Pol III), a complex, multichain enzyme responsible for most of the replicative synthesis in bacteria; Pol III exhibits 3'-5' exonuclease proofreading activity. The beta chain is required for initiation of replication as well as for processivity of DNA replication.</text>
</comment>
<dbReference type="InterPro" id="IPR022637">
    <property type="entry name" value="DNA_polIII_beta_cen"/>
</dbReference>
<evidence type="ECO:0000313" key="16">
    <source>
        <dbReference type="Proteomes" id="UP000648239"/>
    </source>
</evidence>
<evidence type="ECO:0000256" key="7">
    <source>
        <dbReference type="ARBA" id="ARBA00022705"/>
    </source>
</evidence>
<evidence type="ECO:0000256" key="11">
    <source>
        <dbReference type="SAM" id="MobiDB-lite"/>
    </source>
</evidence>
<evidence type="ECO:0000256" key="5">
    <source>
        <dbReference type="ARBA" id="ARBA00022679"/>
    </source>
</evidence>
<dbReference type="SUPFAM" id="SSF55979">
    <property type="entry name" value="DNA clamp"/>
    <property type="match status" value="3"/>
</dbReference>
<dbReference type="AlphaFoldDB" id="A0A8J7C1T8"/>
<keyword evidence="4 10" id="KW-0963">Cytoplasm</keyword>
<dbReference type="GO" id="GO:0005737">
    <property type="term" value="C:cytoplasm"/>
    <property type="evidence" value="ECO:0007669"/>
    <property type="project" value="UniProtKB-SubCell"/>
</dbReference>
<dbReference type="PIRSF" id="PIRSF000804">
    <property type="entry name" value="DNA_pol_III_b"/>
    <property type="match status" value="1"/>
</dbReference>
<keyword evidence="8 10" id="KW-0239">DNA-directed DNA polymerase</keyword>
<evidence type="ECO:0000259" key="14">
    <source>
        <dbReference type="Pfam" id="PF02768"/>
    </source>
</evidence>
<dbReference type="GO" id="GO:0008408">
    <property type="term" value="F:3'-5' exonuclease activity"/>
    <property type="evidence" value="ECO:0007669"/>
    <property type="project" value="InterPro"/>
</dbReference>
<evidence type="ECO:0000259" key="12">
    <source>
        <dbReference type="Pfam" id="PF00712"/>
    </source>
</evidence>
<dbReference type="InterPro" id="IPR001001">
    <property type="entry name" value="DNA_polIII_beta"/>
</dbReference>
<name>A0A8J7C1T8_9BACT</name>
<evidence type="ECO:0000313" key="15">
    <source>
        <dbReference type="EMBL" id="MBD3868370.1"/>
    </source>
</evidence>
<evidence type="ECO:0000256" key="6">
    <source>
        <dbReference type="ARBA" id="ARBA00022695"/>
    </source>
</evidence>
<keyword evidence="5 10" id="KW-0808">Transferase</keyword>
<evidence type="ECO:0000256" key="1">
    <source>
        <dbReference type="ARBA" id="ARBA00004496"/>
    </source>
</evidence>
<dbReference type="Pfam" id="PF02768">
    <property type="entry name" value="DNA_pol3_beta_3"/>
    <property type="match status" value="1"/>
</dbReference>
<keyword evidence="9" id="KW-0238">DNA-binding</keyword>
<dbReference type="PANTHER" id="PTHR30478">
    <property type="entry name" value="DNA POLYMERASE III SUBUNIT BETA"/>
    <property type="match status" value="1"/>
</dbReference>
<dbReference type="Pfam" id="PF00712">
    <property type="entry name" value="DNA_pol3_beta"/>
    <property type="match status" value="1"/>
</dbReference>
<dbReference type="Proteomes" id="UP000648239">
    <property type="component" value="Unassembled WGS sequence"/>
</dbReference>
<feature type="region of interest" description="Disordered" evidence="11">
    <location>
        <begin position="343"/>
        <end position="370"/>
    </location>
</feature>
<feature type="domain" description="DNA polymerase III beta sliding clamp N-terminal" evidence="12">
    <location>
        <begin position="1"/>
        <end position="118"/>
    </location>
</feature>
<dbReference type="Gene3D" id="3.10.150.10">
    <property type="entry name" value="DNA Polymerase III, subunit A, domain 2"/>
    <property type="match status" value="1"/>
</dbReference>
<comment type="subcellular location">
    <subcellularLocation>
        <location evidence="1 10">Cytoplasm</location>
    </subcellularLocation>
</comment>
<gene>
    <name evidence="15" type="primary">dnaN</name>
    <name evidence="15" type="ORF">IFK94_09620</name>
</gene>
<feature type="domain" description="DNA polymerase III beta sliding clamp C-terminal" evidence="14">
    <location>
        <begin position="248"/>
        <end position="342"/>
    </location>
</feature>
<organism evidence="15 16">
    <name type="scientific">Candidatus Polarisedimenticola svalbardensis</name>
    <dbReference type="NCBI Taxonomy" id="2886004"/>
    <lineage>
        <taxon>Bacteria</taxon>
        <taxon>Pseudomonadati</taxon>
        <taxon>Acidobacteriota</taxon>
        <taxon>Candidatus Polarisedimenticolia</taxon>
        <taxon>Candidatus Polarisedimenticolales</taxon>
        <taxon>Candidatus Polarisedimenticolaceae</taxon>
        <taxon>Candidatus Polarisedimenticola</taxon>
    </lineage>
</organism>
<evidence type="ECO:0000256" key="8">
    <source>
        <dbReference type="ARBA" id="ARBA00022932"/>
    </source>
</evidence>
<dbReference type="GO" id="GO:0003677">
    <property type="term" value="F:DNA binding"/>
    <property type="evidence" value="ECO:0007669"/>
    <property type="project" value="UniProtKB-UniRule"/>
</dbReference>
<evidence type="ECO:0000256" key="2">
    <source>
        <dbReference type="ARBA" id="ARBA00010752"/>
    </source>
</evidence>
<dbReference type="SMART" id="SM00480">
    <property type="entry name" value="POL3Bc"/>
    <property type="match status" value="1"/>
</dbReference>
<sequence length="382" mass="41746">MEFVIRKNDLVHELQTIAGVVEKRATLPILSNLFLEAKEDGLHIRASDLEVNIRGAVKATVVQNGTITLPAAKLLEISRSLPDAEVQFKLRDNNQMAISCERSRFKLAGQLADDFPDFPELGSVPVSLPGKVLRSMVERVSFAITMEDPRYSLNGALLKVESSGICLVATDGHRLAYCHQEMKLDVPKAGVQVIVPRKALAEVLKLSADFGDDDKVEFGMKGNHVFFRLAGHELVSTIPEGPFPSYENVMPEACAISVPVPTADLLSAVRRVALMASDRYGKAVRFALSSGKLELSYESDMGNAQESLPVEYDGESVEIGFNARYFQDFLNVVGTDNVLLELDPVKSGEGPSGTAGDKPGQLRPEPSGNTDYRYIVMPMHLL</sequence>
<protein>
    <recommendedName>
        <fullName evidence="3 10">Beta sliding clamp</fullName>
    </recommendedName>
</protein>
<dbReference type="InterPro" id="IPR022635">
    <property type="entry name" value="DNA_polIII_beta_C"/>
</dbReference>
<evidence type="ECO:0000259" key="13">
    <source>
        <dbReference type="Pfam" id="PF02767"/>
    </source>
</evidence>
<comment type="similarity">
    <text evidence="2 10">Belongs to the beta sliding clamp family.</text>
</comment>
<dbReference type="Pfam" id="PF02767">
    <property type="entry name" value="DNA_pol3_beta_2"/>
    <property type="match status" value="1"/>
</dbReference>
<evidence type="ECO:0000256" key="10">
    <source>
        <dbReference type="PIRNR" id="PIRNR000804"/>
    </source>
</evidence>
<dbReference type="EMBL" id="JACXWD010000029">
    <property type="protein sequence ID" value="MBD3868370.1"/>
    <property type="molecule type" value="Genomic_DNA"/>
</dbReference>
<keyword evidence="6 10" id="KW-0548">Nucleotidyltransferase</keyword>
<proteinExistence type="inferred from homology"/>
<comment type="caution">
    <text evidence="15">The sequence shown here is derived from an EMBL/GenBank/DDBJ whole genome shotgun (WGS) entry which is preliminary data.</text>
</comment>